<dbReference type="Proteomes" id="UP000049472">
    <property type="component" value="Unassembled WGS sequence"/>
</dbReference>
<evidence type="ECO:0000259" key="1">
    <source>
        <dbReference type="Pfam" id="PF04071"/>
    </source>
</evidence>
<dbReference type="Pfam" id="PF04071">
    <property type="entry name" value="zf-like"/>
    <property type="match status" value="1"/>
</dbReference>
<dbReference type="InterPro" id="IPR007212">
    <property type="entry name" value="Zf-like"/>
</dbReference>
<name>A0A0M6WMK0_9FIRM</name>
<protein>
    <submittedName>
        <fullName evidence="2">Putative metal-binding protein</fullName>
    </submittedName>
</protein>
<dbReference type="AlphaFoldDB" id="A0A0M6WMK0"/>
<proteinExistence type="predicted"/>
<evidence type="ECO:0000313" key="3">
    <source>
        <dbReference type="Proteomes" id="UP000049472"/>
    </source>
</evidence>
<keyword evidence="3" id="KW-1185">Reference proteome</keyword>
<feature type="domain" description="Cysteine-rich small" evidence="1">
    <location>
        <begin position="5"/>
        <end position="76"/>
    </location>
</feature>
<reference evidence="3" key="1">
    <citation type="submission" date="2015-05" db="EMBL/GenBank/DDBJ databases">
        <authorList>
            <consortium name="Pathogen Informatics"/>
        </authorList>
    </citation>
    <scope>NUCLEOTIDE SEQUENCE [LARGE SCALE GENOMIC DNA]</scope>
    <source>
        <strain evidence="3">T1-815</strain>
    </source>
</reference>
<dbReference type="RefSeq" id="WP_055061733.1">
    <property type="nucleotide sequence ID" value="NZ_CVRQ01000018.1"/>
</dbReference>
<sequence length="83" mass="9869">MENSYKYFKNTDCKYFPCHKGLSDDFNCLFCYCPMYSMPNCPGSKTYIEKNGKKIKVCTDCMFPHRPENYDKIIQILIRNNNN</sequence>
<organism evidence="2 3">
    <name type="scientific">Agathobacter rectalis</name>
    <dbReference type="NCBI Taxonomy" id="39491"/>
    <lineage>
        <taxon>Bacteria</taxon>
        <taxon>Bacillati</taxon>
        <taxon>Bacillota</taxon>
        <taxon>Clostridia</taxon>
        <taxon>Lachnospirales</taxon>
        <taxon>Lachnospiraceae</taxon>
        <taxon>Agathobacter</taxon>
    </lineage>
</organism>
<dbReference type="EMBL" id="CVRQ01000018">
    <property type="protein sequence ID" value="CRL37142.1"/>
    <property type="molecule type" value="Genomic_DNA"/>
</dbReference>
<accession>A0A0M6WMK0</accession>
<evidence type="ECO:0000313" key="2">
    <source>
        <dbReference type="EMBL" id="CRL37142.1"/>
    </source>
</evidence>
<gene>
    <name evidence="2" type="ORF">T1815_15191</name>
</gene>